<dbReference type="UniPathway" id="UPA00109">
    <property type="reaction ID" value="UER00181"/>
</dbReference>
<dbReference type="GO" id="GO:0006094">
    <property type="term" value="P:gluconeogenesis"/>
    <property type="evidence" value="ECO:0007669"/>
    <property type="project" value="UniProtKB-UniRule"/>
</dbReference>
<feature type="active site" evidence="7">
    <location>
        <position position="460"/>
    </location>
</feature>
<dbReference type="HAMAP" id="MF_00473">
    <property type="entry name" value="G6P_isomerase"/>
    <property type="match status" value="1"/>
</dbReference>
<dbReference type="Proteomes" id="UP000317990">
    <property type="component" value="Unassembled WGS sequence"/>
</dbReference>
<organism evidence="9 10">
    <name type="scientific">Aphanocapsa feldmannii 277cV</name>
    <dbReference type="NCBI Taxonomy" id="2507553"/>
    <lineage>
        <taxon>Bacteria</taxon>
        <taxon>Bacillati</taxon>
        <taxon>Cyanobacteriota</taxon>
        <taxon>Cyanophyceae</taxon>
        <taxon>Oscillatoriophycideae</taxon>
        <taxon>Chroococcales</taxon>
        <taxon>Microcystaceae</taxon>
        <taxon>Aphanocapsa</taxon>
    </lineage>
</organism>
<dbReference type="FunFam" id="3.40.50.10490:FF:000021">
    <property type="entry name" value="Glucose-6-phosphate isomerase"/>
    <property type="match status" value="1"/>
</dbReference>
<dbReference type="UniPathway" id="UPA00138"/>
<dbReference type="Pfam" id="PF00342">
    <property type="entry name" value="PGI"/>
    <property type="match status" value="2"/>
</dbReference>
<comment type="similarity">
    <text evidence="2 7 8">Belongs to the GPI family.</text>
</comment>
<dbReference type="SUPFAM" id="SSF53697">
    <property type="entry name" value="SIS domain"/>
    <property type="match status" value="1"/>
</dbReference>
<accession>A0A524RM62</accession>
<dbReference type="GO" id="GO:0004347">
    <property type="term" value="F:glucose-6-phosphate isomerase activity"/>
    <property type="evidence" value="ECO:0007669"/>
    <property type="project" value="UniProtKB-UniRule"/>
</dbReference>
<dbReference type="InterPro" id="IPR035476">
    <property type="entry name" value="SIS_PGI_1"/>
</dbReference>
<reference evidence="9 10" key="1">
    <citation type="journal article" date="2019" name="mSystems">
        <title>Life at home and on the roam: Genomic adaptions reflect the dual lifestyle of an intracellular, facultative symbiont.</title>
        <authorList>
            <person name="Burgsdorf I."/>
        </authorList>
    </citation>
    <scope>NUCLEOTIDE SEQUENCE [LARGE SCALE GENOMIC DNA]</scope>
    <source>
        <strain evidence="9">277cV</strain>
    </source>
</reference>
<dbReference type="InterPro" id="IPR046348">
    <property type="entry name" value="SIS_dom_sf"/>
</dbReference>
<evidence type="ECO:0000256" key="8">
    <source>
        <dbReference type="RuleBase" id="RU000612"/>
    </source>
</evidence>
<evidence type="ECO:0000256" key="1">
    <source>
        <dbReference type="ARBA" id="ARBA00004926"/>
    </source>
</evidence>
<dbReference type="InterPro" id="IPR035482">
    <property type="entry name" value="SIS_PGI_2"/>
</dbReference>
<name>A0A524RM62_9CHRO</name>
<dbReference type="GO" id="GO:0048029">
    <property type="term" value="F:monosaccharide binding"/>
    <property type="evidence" value="ECO:0007669"/>
    <property type="project" value="TreeGrafter"/>
</dbReference>
<comment type="pathway">
    <text evidence="1 7 8">Carbohydrate degradation; glycolysis; D-glyceraldehyde 3-phosphate and glycerone phosphate from D-glucose: step 2/4.</text>
</comment>
<evidence type="ECO:0000313" key="9">
    <source>
        <dbReference type="EMBL" id="TGG91267.1"/>
    </source>
</evidence>
<comment type="subcellular location">
    <subcellularLocation>
        <location evidence="7">Cytoplasm</location>
    </subcellularLocation>
</comment>
<keyword evidence="4 7" id="KW-0324">Glycolysis</keyword>
<evidence type="ECO:0000256" key="7">
    <source>
        <dbReference type="HAMAP-Rule" id="MF_00473"/>
    </source>
</evidence>
<dbReference type="AlphaFoldDB" id="A0A524RM62"/>
<dbReference type="GO" id="GO:0051156">
    <property type="term" value="P:glucose 6-phosphate metabolic process"/>
    <property type="evidence" value="ECO:0007669"/>
    <property type="project" value="TreeGrafter"/>
</dbReference>
<dbReference type="GO" id="GO:0005829">
    <property type="term" value="C:cytosol"/>
    <property type="evidence" value="ECO:0007669"/>
    <property type="project" value="TreeGrafter"/>
</dbReference>
<dbReference type="PANTHER" id="PTHR11469">
    <property type="entry name" value="GLUCOSE-6-PHOSPHATE ISOMERASE"/>
    <property type="match status" value="1"/>
</dbReference>
<dbReference type="PROSITE" id="PS00174">
    <property type="entry name" value="P_GLUCOSE_ISOMERASE_2"/>
    <property type="match status" value="1"/>
</dbReference>
<keyword evidence="5 7" id="KW-0413">Isomerase</keyword>
<dbReference type="Gene3D" id="3.40.50.10490">
    <property type="entry name" value="Glucose-6-phosphate isomerase like protein, domain 1"/>
    <property type="match status" value="3"/>
</dbReference>
<dbReference type="PRINTS" id="PR00662">
    <property type="entry name" value="G6PISOMERASE"/>
</dbReference>
<evidence type="ECO:0000256" key="4">
    <source>
        <dbReference type="ARBA" id="ARBA00023152"/>
    </source>
</evidence>
<evidence type="ECO:0000256" key="5">
    <source>
        <dbReference type="ARBA" id="ARBA00023235"/>
    </source>
</evidence>
<dbReference type="CDD" id="cd05016">
    <property type="entry name" value="SIS_PGI_2"/>
    <property type="match status" value="1"/>
</dbReference>
<protein>
    <recommendedName>
        <fullName evidence="7">Glucose-6-phosphate isomerase</fullName>
        <shortName evidence="7">GPI</shortName>
        <ecNumber evidence="7">5.3.1.9</ecNumber>
    </recommendedName>
    <alternativeName>
        <fullName evidence="7">Phosphoglucose isomerase</fullName>
        <shortName evidence="7">PGI</shortName>
    </alternativeName>
    <alternativeName>
        <fullName evidence="7">Phosphohexose isomerase</fullName>
        <shortName evidence="7">PHI</shortName>
    </alternativeName>
</protein>
<dbReference type="InterPro" id="IPR018189">
    <property type="entry name" value="Phosphoglucose_isomerase_CS"/>
</dbReference>
<dbReference type="CDD" id="cd05015">
    <property type="entry name" value="SIS_PGI_1"/>
    <property type="match status" value="1"/>
</dbReference>
<feature type="active site" description="Proton donor" evidence="7">
    <location>
        <position position="329"/>
    </location>
</feature>
<dbReference type="EMBL" id="SRMO01000080">
    <property type="protein sequence ID" value="TGG91267.1"/>
    <property type="molecule type" value="Genomic_DNA"/>
</dbReference>
<keyword evidence="3 7" id="KW-0312">Gluconeogenesis</keyword>
<comment type="catalytic activity">
    <reaction evidence="6 7 8">
        <text>alpha-D-glucose 6-phosphate = beta-D-fructose 6-phosphate</text>
        <dbReference type="Rhea" id="RHEA:11816"/>
        <dbReference type="ChEBI" id="CHEBI:57634"/>
        <dbReference type="ChEBI" id="CHEBI:58225"/>
        <dbReference type="EC" id="5.3.1.9"/>
    </reaction>
</comment>
<gene>
    <name evidence="7" type="primary">pgi</name>
    <name evidence="9" type="ORF">ERJ67_08435</name>
</gene>
<dbReference type="PANTHER" id="PTHR11469:SF1">
    <property type="entry name" value="GLUCOSE-6-PHOSPHATE ISOMERASE"/>
    <property type="match status" value="1"/>
</dbReference>
<dbReference type="GO" id="GO:0006096">
    <property type="term" value="P:glycolytic process"/>
    <property type="evidence" value="ECO:0007669"/>
    <property type="project" value="UniProtKB-UniRule"/>
</dbReference>
<dbReference type="GO" id="GO:0097367">
    <property type="term" value="F:carbohydrate derivative binding"/>
    <property type="evidence" value="ECO:0007669"/>
    <property type="project" value="InterPro"/>
</dbReference>
<evidence type="ECO:0000256" key="2">
    <source>
        <dbReference type="ARBA" id="ARBA00006604"/>
    </source>
</evidence>
<keyword evidence="7" id="KW-0963">Cytoplasm</keyword>
<evidence type="ECO:0000313" key="10">
    <source>
        <dbReference type="Proteomes" id="UP000317990"/>
    </source>
</evidence>
<dbReference type="PROSITE" id="PS51463">
    <property type="entry name" value="P_GLUCOSE_ISOMERASE_3"/>
    <property type="match status" value="1"/>
</dbReference>
<dbReference type="NCBIfam" id="NF010696">
    <property type="entry name" value="PRK14096.1"/>
    <property type="match status" value="1"/>
</dbReference>
<proteinExistence type="inferred from homology"/>
<comment type="function">
    <text evidence="7">Catalyzes the reversible isomerization of glucose-6-phosphate to fructose-6-phosphate.</text>
</comment>
<dbReference type="EC" id="5.3.1.9" evidence="7"/>
<evidence type="ECO:0000256" key="3">
    <source>
        <dbReference type="ARBA" id="ARBA00022432"/>
    </source>
</evidence>
<sequence length="534" mass="58891">MSPSSQTQDAETRWQRYCELLWHHPSLGFWLDCSRMPLDRALLATLEPRFQQAFTAMQELEAGAIANPDEGRMVGHYWLRAPELAPGDAIANGIRDEIQRQKSFAAQVLSGSLLAPTGGVFTDVVWIGIGGSGLGPLLIINALQQPNCGLHFHFLDNVDPEGMRRLFDQLGERMRTALVVVVSKSGGTPEPHIGMVETRHRLELMGGVWHRQAVAVTMVGSKLDRQADQEAWLRRFDLADWIGGRTSITSAVGLLPALLARIDIDAFLAGAAAMDVATRIPRVSDNPAALMAASWYVAGDGAGKRDLVMLPYRDRLETFSRYLQQLIMESLGKRLDRRGVTVNQGLAVYGNKGSTDQHAYVQQLRDGIDNFFVTFIESLEDPDDIPNLEESGPGDFLAGFLQGTRDALTESGRQCLSITLTKLDARALGALIALFERTVSLYAELIDINAYHQPGVEAGKQAAAAVLELQHRIERLLADGQCRTAAETARELGQPSQVERTFRLLRHMSFNRCGVVSEGNWAEPAGVRFHRTRD</sequence>
<comment type="caution">
    <text evidence="9">The sequence shown here is derived from an EMBL/GenBank/DDBJ whole genome shotgun (WGS) entry which is preliminary data.</text>
</comment>
<comment type="pathway">
    <text evidence="7">Carbohydrate biosynthesis; gluconeogenesis.</text>
</comment>
<evidence type="ECO:0000256" key="6">
    <source>
        <dbReference type="ARBA" id="ARBA00029321"/>
    </source>
</evidence>
<feature type="active site" evidence="7">
    <location>
        <position position="358"/>
    </location>
</feature>
<dbReference type="InterPro" id="IPR001672">
    <property type="entry name" value="G6P_Isomerase"/>
</dbReference>